<evidence type="ECO:0000256" key="5">
    <source>
        <dbReference type="ARBA" id="ARBA00022598"/>
    </source>
</evidence>
<evidence type="ECO:0000256" key="12">
    <source>
        <dbReference type="ARBA" id="ARBA00049285"/>
    </source>
</evidence>
<dbReference type="Pfam" id="PF00988">
    <property type="entry name" value="CPSase_sm_chain"/>
    <property type="match status" value="1"/>
</dbReference>
<evidence type="ECO:0000259" key="13">
    <source>
        <dbReference type="SMART" id="SM01097"/>
    </source>
</evidence>
<dbReference type="GO" id="GO:0005524">
    <property type="term" value="F:ATP binding"/>
    <property type="evidence" value="ECO:0007669"/>
    <property type="project" value="UniProtKB-KW"/>
</dbReference>
<dbReference type="Gene3D" id="3.40.50.880">
    <property type="match status" value="1"/>
</dbReference>
<dbReference type="NCBIfam" id="NF009475">
    <property type="entry name" value="PRK12838.1"/>
    <property type="match status" value="1"/>
</dbReference>
<dbReference type="GO" id="GO:0004088">
    <property type="term" value="F:carbamoyl-phosphate synthase (glutamine-hydrolyzing) activity"/>
    <property type="evidence" value="ECO:0007669"/>
    <property type="project" value="UniProtKB-EC"/>
</dbReference>
<keyword evidence="7" id="KW-0067">ATP-binding</keyword>
<protein>
    <recommendedName>
        <fullName evidence="4">carbamoyl-phosphate synthase (glutamine-hydrolyzing)</fullName>
        <ecNumber evidence="4">6.3.5.5</ecNumber>
    </recommendedName>
    <alternativeName>
        <fullName evidence="10">Arginine-specific carbamoyl phosphate synthetase, glutamine chain</fullName>
    </alternativeName>
</protein>
<evidence type="ECO:0000256" key="1">
    <source>
        <dbReference type="ARBA" id="ARBA00004812"/>
    </source>
</evidence>
<comment type="pathway">
    <text evidence="1">Pyrimidine metabolism; UMP biosynthesis via de novo pathway; (S)-dihydroorotate from bicarbonate: step 1/3.</text>
</comment>
<dbReference type="PANTHER" id="PTHR43418:SF7">
    <property type="entry name" value="CARBAMOYL-PHOSPHATE SYNTHASE SMALL CHAIN"/>
    <property type="match status" value="1"/>
</dbReference>
<dbReference type="HAMAP" id="MF_01209">
    <property type="entry name" value="CPSase_S_chain"/>
    <property type="match status" value="1"/>
</dbReference>
<organism evidence="14">
    <name type="scientific">marine metagenome</name>
    <dbReference type="NCBI Taxonomy" id="408172"/>
    <lineage>
        <taxon>unclassified sequences</taxon>
        <taxon>metagenomes</taxon>
        <taxon>ecological metagenomes</taxon>
    </lineage>
</organism>
<comment type="similarity">
    <text evidence="3">Belongs to the CarA family.</text>
</comment>
<evidence type="ECO:0000256" key="11">
    <source>
        <dbReference type="ARBA" id="ARBA00048816"/>
    </source>
</evidence>
<keyword evidence="8" id="KW-0315">Glutamine amidotransferase</keyword>
<sequence>MIIGGTAWLVLEDGTAYPGRSFGCVDQAAGEVVFHTGMTGYQEILTDPSYKGQIVTMTAPQIGNYGINAADAESNAIHVEGFIVRELTTQPSNWRSETSLSDYLAEAGVPGIEGIDTRDLTTRLRQEGVMRGVIVQGEADLVTAVKLAQQTSSMEGQDLVPSVTCDGPYEWNGTPGVAETSVTFRPQPAVDPNEDTLSVVVYDFGVKWNILRSLRARRCEVTVVPATTPPEEVLEYQPDGVLLSNGPGDPATVDYGVEAAKHLFGKLPILGICLGHQIIGQAAGGTTFKLKFGHHGANHPVRVLATGAVEITSQNHGFAVNPNSLEKSGFVVTRMNLNDGTLEGIRHKDWPILAVQYHPEAAPGPHDAAPLFDRFIDMMRGAPPEIAADA</sequence>
<dbReference type="PANTHER" id="PTHR43418">
    <property type="entry name" value="MULTIFUNCTIONAL TRYPTOPHAN BIOSYNTHESIS PROTEIN-RELATED"/>
    <property type="match status" value="1"/>
</dbReference>
<dbReference type="InterPro" id="IPR002474">
    <property type="entry name" value="CarbamoylP_synth_ssu_N"/>
</dbReference>
<dbReference type="InterPro" id="IPR035686">
    <property type="entry name" value="CPSase_GATase1"/>
</dbReference>
<name>A0A381P0V2_9ZZZZ</name>
<keyword evidence="6" id="KW-0547">Nucleotide-binding</keyword>
<dbReference type="GO" id="GO:0006221">
    <property type="term" value="P:pyrimidine nucleotide biosynthetic process"/>
    <property type="evidence" value="ECO:0007669"/>
    <property type="project" value="UniProtKB-KW"/>
</dbReference>
<dbReference type="CDD" id="cd01744">
    <property type="entry name" value="GATase1_CPSase"/>
    <property type="match status" value="1"/>
</dbReference>
<evidence type="ECO:0000256" key="6">
    <source>
        <dbReference type="ARBA" id="ARBA00022741"/>
    </source>
</evidence>
<dbReference type="PROSITE" id="PS51273">
    <property type="entry name" value="GATASE_TYPE_1"/>
    <property type="match status" value="1"/>
</dbReference>
<dbReference type="PRINTS" id="PR00096">
    <property type="entry name" value="GATASE"/>
</dbReference>
<accession>A0A381P0V2</accession>
<dbReference type="EC" id="6.3.5.5" evidence="4"/>
<dbReference type="EMBL" id="UINC01000751">
    <property type="protein sequence ID" value="SUZ60555.1"/>
    <property type="molecule type" value="Genomic_DNA"/>
</dbReference>
<dbReference type="InterPro" id="IPR029062">
    <property type="entry name" value="Class_I_gatase-like"/>
</dbReference>
<dbReference type="PRINTS" id="PR00097">
    <property type="entry name" value="ANTSNTHASEII"/>
</dbReference>
<dbReference type="InterPro" id="IPR006274">
    <property type="entry name" value="CarbamoylP_synth_ssu"/>
</dbReference>
<dbReference type="NCBIfam" id="TIGR01368">
    <property type="entry name" value="CPSaseIIsmall"/>
    <property type="match status" value="1"/>
</dbReference>
<proteinExistence type="inferred from homology"/>
<comment type="catalytic activity">
    <reaction evidence="12">
        <text>L-glutamine + H2O = L-glutamate + NH4(+)</text>
        <dbReference type="Rhea" id="RHEA:15889"/>
        <dbReference type="ChEBI" id="CHEBI:15377"/>
        <dbReference type="ChEBI" id="CHEBI:28938"/>
        <dbReference type="ChEBI" id="CHEBI:29985"/>
        <dbReference type="ChEBI" id="CHEBI:58359"/>
    </reaction>
</comment>
<gene>
    <name evidence="14" type="ORF">METZ01_LOCUS13409</name>
</gene>
<dbReference type="InterPro" id="IPR017926">
    <property type="entry name" value="GATASE"/>
</dbReference>
<evidence type="ECO:0000256" key="2">
    <source>
        <dbReference type="ARBA" id="ARBA00005077"/>
    </source>
</evidence>
<dbReference type="FunFam" id="3.50.30.20:FF:000001">
    <property type="entry name" value="Carbamoyl-phosphate synthase small chain"/>
    <property type="match status" value="1"/>
</dbReference>
<comment type="catalytic activity">
    <reaction evidence="11">
        <text>hydrogencarbonate + L-glutamine + 2 ATP + H2O = carbamoyl phosphate + L-glutamate + 2 ADP + phosphate + 2 H(+)</text>
        <dbReference type="Rhea" id="RHEA:18633"/>
        <dbReference type="ChEBI" id="CHEBI:15377"/>
        <dbReference type="ChEBI" id="CHEBI:15378"/>
        <dbReference type="ChEBI" id="CHEBI:17544"/>
        <dbReference type="ChEBI" id="CHEBI:29985"/>
        <dbReference type="ChEBI" id="CHEBI:30616"/>
        <dbReference type="ChEBI" id="CHEBI:43474"/>
        <dbReference type="ChEBI" id="CHEBI:58228"/>
        <dbReference type="ChEBI" id="CHEBI:58359"/>
        <dbReference type="ChEBI" id="CHEBI:456216"/>
        <dbReference type="EC" id="6.3.5.5"/>
    </reaction>
</comment>
<dbReference type="SUPFAM" id="SSF52317">
    <property type="entry name" value="Class I glutamine amidotransferase-like"/>
    <property type="match status" value="1"/>
</dbReference>
<evidence type="ECO:0000256" key="8">
    <source>
        <dbReference type="ARBA" id="ARBA00022962"/>
    </source>
</evidence>
<dbReference type="Pfam" id="PF00117">
    <property type="entry name" value="GATase"/>
    <property type="match status" value="1"/>
</dbReference>
<evidence type="ECO:0000313" key="14">
    <source>
        <dbReference type="EMBL" id="SUZ60555.1"/>
    </source>
</evidence>
<reference evidence="14" key="1">
    <citation type="submission" date="2018-05" db="EMBL/GenBank/DDBJ databases">
        <authorList>
            <person name="Lanie J.A."/>
            <person name="Ng W.-L."/>
            <person name="Kazmierczak K.M."/>
            <person name="Andrzejewski T.M."/>
            <person name="Davidsen T.M."/>
            <person name="Wayne K.J."/>
            <person name="Tettelin H."/>
            <person name="Glass J.I."/>
            <person name="Rusch D."/>
            <person name="Podicherti R."/>
            <person name="Tsui H.-C.T."/>
            <person name="Winkler M.E."/>
        </authorList>
    </citation>
    <scope>NUCLEOTIDE SEQUENCE</scope>
</reference>
<dbReference type="InterPro" id="IPR050472">
    <property type="entry name" value="Anth_synth/Amidotransfase"/>
</dbReference>
<dbReference type="GO" id="GO:0006541">
    <property type="term" value="P:glutamine metabolic process"/>
    <property type="evidence" value="ECO:0007669"/>
    <property type="project" value="InterPro"/>
</dbReference>
<evidence type="ECO:0000256" key="3">
    <source>
        <dbReference type="ARBA" id="ARBA00007800"/>
    </source>
</evidence>
<evidence type="ECO:0000256" key="4">
    <source>
        <dbReference type="ARBA" id="ARBA00012738"/>
    </source>
</evidence>
<dbReference type="Gene3D" id="3.50.30.20">
    <property type="entry name" value="Carbamoyl-phosphate synthase small subunit, N-terminal domain"/>
    <property type="match status" value="1"/>
</dbReference>
<dbReference type="SMART" id="SM01097">
    <property type="entry name" value="CPSase_sm_chain"/>
    <property type="match status" value="1"/>
</dbReference>
<dbReference type="GO" id="GO:0006207">
    <property type="term" value="P:'de novo' pyrimidine nucleobase biosynthetic process"/>
    <property type="evidence" value="ECO:0007669"/>
    <property type="project" value="InterPro"/>
</dbReference>
<keyword evidence="9" id="KW-0665">Pyrimidine biosynthesis</keyword>
<feature type="domain" description="Carbamoyl-phosphate synthase small subunit N-terminal" evidence="13">
    <location>
        <begin position="5"/>
        <end position="135"/>
    </location>
</feature>
<evidence type="ECO:0000256" key="10">
    <source>
        <dbReference type="ARBA" id="ARBA00044340"/>
    </source>
</evidence>
<evidence type="ECO:0000256" key="7">
    <source>
        <dbReference type="ARBA" id="ARBA00022840"/>
    </source>
</evidence>
<keyword evidence="5" id="KW-0436">Ligase</keyword>
<dbReference type="AlphaFoldDB" id="A0A381P0V2"/>
<dbReference type="InterPro" id="IPR036480">
    <property type="entry name" value="CarbP_synth_ssu_N_sf"/>
</dbReference>
<dbReference type="SUPFAM" id="SSF52021">
    <property type="entry name" value="Carbamoyl phosphate synthetase, small subunit N-terminal domain"/>
    <property type="match status" value="1"/>
</dbReference>
<comment type="pathway">
    <text evidence="2">Amino-acid biosynthesis; L-arginine biosynthesis; carbamoyl phosphate from bicarbonate: step 1/1.</text>
</comment>
<evidence type="ECO:0000256" key="9">
    <source>
        <dbReference type="ARBA" id="ARBA00022975"/>
    </source>
</evidence>
<dbReference type="PRINTS" id="PR00099">
    <property type="entry name" value="CPSGATASE"/>
</dbReference>